<evidence type="ECO:0008006" key="3">
    <source>
        <dbReference type="Google" id="ProtNLM"/>
    </source>
</evidence>
<dbReference type="Gene3D" id="1.20.120.580">
    <property type="entry name" value="bsu32300-like"/>
    <property type="match status" value="1"/>
</dbReference>
<proteinExistence type="predicted"/>
<reference evidence="1 2" key="1">
    <citation type="journal article" date="2019" name="Nat. Microbiol.">
        <title>Mediterranean grassland soil C-N compound turnover is dependent on rainfall and depth, and is mediated by genomically divergent microorganisms.</title>
        <authorList>
            <person name="Diamond S."/>
            <person name="Andeer P.F."/>
            <person name="Li Z."/>
            <person name="Crits-Christoph A."/>
            <person name="Burstein D."/>
            <person name="Anantharaman K."/>
            <person name="Lane K.R."/>
            <person name="Thomas B.C."/>
            <person name="Pan C."/>
            <person name="Northen T.R."/>
            <person name="Banfield J.F."/>
        </authorList>
    </citation>
    <scope>NUCLEOTIDE SEQUENCE [LARGE SCALE GENOMIC DNA]</scope>
    <source>
        <strain evidence="1">NP_3</strain>
    </source>
</reference>
<dbReference type="AlphaFoldDB" id="A0A537K552"/>
<dbReference type="Proteomes" id="UP000318509">
    <property type="component" value="Unassembled WGS sequence"/>
</dbReference>
<dbReference type="EMBL" id="VBAK01000106">
    <property type="protein sequence ID" value="TMI90903.1"/>
    <property type="molecule type" value="Genomic_DNA"/>
</dbReference>
<comment type="caution">
    <text evidence="1">The sequence shown here is derived from an EMBL/GenBank/DDBJ whole genome shotgun (WGS) entry which is preliminary data.</text>
</comment>
<dbReference type="InterPro" id="IPR037038">
    <property type="entry name" value="HepT-like_sf"/>
</dbReference>
<gene>
    <name evidence="1" type="ORF">E6H00_05610</name>
</gene>
<accession>A0A537K552</accession>
<evidence type="ECO:0000313" key="1">
    <source>
        <dbReference type="EMBL" id="TMI90903.1"/>
    </source>
</evidence>
<evidence type="ECO:0000313" key="2">
    <source>
        <dbReference type="Proteomes" id="UP000318509"/>
    </source>
</evidence>
<protein>
    <recommendedName>
        <fullName evidence="3">Nucleotidyltransferase domain-containing protein</fullName>
    </recommendedName>
</protein>
<sequence length="300" mass="33149">MTAFEHLGAFFSGEEEVAAAYLYGQPATDRTWPDSDIEIGLLFRNTMTPEAVAEYLEGLTSSNPLGESPGILMPFALNAHILPVIHEVVTWGRLVADNDPAEREGFVRRMAERLEQERPRLLEEAHESIMQARTFGLPAAGDPVPTMAQFSRPLDPVRIGWRFGRVLTSVPIIEMFTRDVEAVAQDAERVTQIIGVFGNASGATTGIAKAMLTTFSIPRPSRRWEVFLPLADIGIIPMELALHLAAMVETRWTLLSGSAAMVPERVISQIRAYLPAIITFARRASWTTELPGLSTSQRLH</sequence>
<name>A0A537K552_9BACT</name>
<organism evidence="1 2">
    <name type="scientific">Candidatus Segetimicrobium genomatis</name>
    <dbReference type="NCBI Taxonomy" id="2569760"/>
    <lineage>
        <taxon>Bacteria</taxon>
        <taxon>Bacillati</taxon>
        <taxon>Candidatus Sysuimicrobiota</taxon>
        <taxon>Candidatus Sysuimicrobiia</taxon>
        <taxon>Candidatus Sysuimicrobiales</taxon>
        <taxon>Candidatus Segetimicrobiaceae</taxon>
        <taxon>Candidatus Segetimicrobium</taxon>
    </lineage>
</organism>